<evidence type="ECO:0000256" key="2">
    <source>
        <dbReference type="ARBA" id="ARBA00022448"/>
    </source>
</evidence>
<evidence type="ECO:0000256" key="7">
    <source>
        <dbReference type="ARBA" id="ARBA00023237"/>
    </source>
</evidence>
<keyword evidence="7 8" id="KW-0998">Cell outer membrane</keyword>
<dbReference type="EMBL" id="OANT01000005">
    <property type="protein sequence ID" value="SNX45707.1"/>
    <property type="molecule type" value="Genomic_DNA"/>
</dbReference>
<evidence type="ECO:0000313" key="14">
    <source>
        <dbReference type="Proteomes" id="UP000219042"/>
    </source>
</evidence>
<dbReference type="InterPro" id="IPR012910">
    <property type="entry name" value="Plug_dom"/>
</dbReference>
<dbReference type="Pfam" id="PF07715">
    <property type="entry name" value="Plug"/>
    <property type="match status" value="1"/>
</dbReference>
<dbReference type="PANTHER" id="PTHR47234">
    <property type="match status" value="1"/>
</dbReference>
<evidence type="ECO:0000256" key="10">
    <source>
        <dbReference type="SAM" id="SignalP"/>
    </source>
</evidence>
<evidence type="ECO:0000256" key="3">
    <source>
        <dbReference type="ARBA" id="ARBA00022452"/>
    </source>
</evidence>
<keyword evidence="6 8" id="KW-0472">Membrane</keyword>
<evidence type="ECO:0000256" key="5">
    <source>
        <dbReference type="ARBA" id="ARBA00023077"/>
    </source>
</evidence>
<organism evidence="13 14">
    <name type="scientific">Acinetobacter puyangensis</name>
    <dbReference type="NCBI Taxonomy" id="1096779"/>
    <lineage>
        <taxon>Bacteria</taxon>
        <taxon>Pseudomonadati</taxon>
        <taxon>Pseudomonadota</taxon>
        <taxon>Gammaproteobacteria</taxon>
        <taxon>Moraxellales</taxon>
        <taxon>Moraxellaceae</taxon>
        <taxon>Acinetobacter</taxon>
    </lineage>
</organism>
<keyword evidence="14" id="KW-1185">Reference proteome</keyword>
<keyword evidence="10" id="KW-0732">Signal</keyword>
<accession>A0A240EAG4</accession>
<evidence type="ECO:0000256" key="6">
    <source>
        <dbReference type="ARBA" id="ARBA00023136"/>
    </source>
</evidence>
<evidence type="ECO:0000256" key="4">
    <source>
        <dbReference type="ARBA" id="ARBA00022692"/>
    </source>
</evidence>
<feature type="chain" id="PRO_5013371790" evidence="10">
    <location>
        <begin position="29"/>
        <end position="838"/>
    </location>
</feature>
<dbReference type="InterPro" id="IPR036942">
    <property type="entry name" value="Beta-barrel_TonB_sf"/>
</dbReference>
<feature type="domain" description="TonB-dependent receptor plug" evidence="12">
    <location>
        <begin position="60"/>
        <end position="182"/>
    </location>
</feature>
<evidence type="ECO:0000259" key="12">
    <source>
        <dbReference type="Pfam" id="PF07715"/>
    </source>
</evidence>
<dbReference type="CDD" id="cd01347">
    <property type="entry name" value="ligand_gated_channel"/>
    <property type="match status" value="1"/>
</dbReference>
<dbReference type="GO" id="GO:0009279">
    <property type="term" value="C:cell outer membrane"/>
    <property type="evidence" value="ECO:0007669"/>
    <property type="project" value="UniProtKB-SubCell"/>
</dbReference>
<dbReference type="Pfam" id="PF00593">
    <property type="entry name" value="TonB_dep_Rec_b-barrel"/>
    <property type="match status" value="1"/>
</dbReference>
<dbReference type="Gene3D" id="2.40.170.20">
    <property type="entry name" value="TonB-dependent receptor, beta-barrel domain"/>
    <property type="match status" value="1"/>
</dbReference>
<evidence type="ECO:0000256" key="1">
    <source>
        <dbReference type="ARBA" id="ARBA00004571"/>
    </source>
</evidence>
<feature type="domain" description="TonB-dependent receptor-like beta-barrel" evidence="11">
    <location>
        <begin position="295"/>
        <end position="797"/>
    </location>
</feature>
<dbReference type="InterPro" id="IPR037066">
    <property type="entry name" value="Plug_dom_sf"/>
</dbReference>
<gene>
    <name evidence="13" type="ORF">SAMN05421731_105262</name>
</gene>
<dbReference type="OrthoDB" id="9805434at2"/>
<dbReference type="InterPro" id="IPR039426">
    <property type="entry name" value="TonB-dep_rcpt-like"/>
</dbReference>
<dbReference type="Proteomes" id="UP000219042">
    <property type="component" value="Unassembled WGS sequence"/>
</dbReference>
<dbReference type="PANTHER" id="PTHR47234:SF3">
    <property type="entry name" value="SECRETIN_TONB SHORT N-TERMINAL DOMAIN-CONTAINING PROTEIN"/>
    <property type="match status" value="1"/>
</dbReference>
<comment type="subcellular location">
    <subcellularLocation>
        <location evidence="1 8">Cell outer membrane</location>
        <topology evidence="1 8">Multi-pass membrane protein</topology>
    </subcellularLocation>
</comment>
<protein>
    <submittedName>
        <fullName evidence="13">Iron complex outermembrane recepter protein</fullName>
    </submittedName>
</protein>
<evidence type="ECO:0000259" key="11">
    <source>
        <dbReference type="Pfam" id="PF00593"/>
    </source>
</evidence>
<feature type="signal peptide" evidence="10">
    <location>
        <begin position="1"/>
        <end position="28"/>
    </location>
</feature>
<keyword evidence="5 9" id="KW-0798">TonB box</keyword>
<dbReference type="PROSITE" id="PS52016">
    <property type="entry name" value="TONB_DEPENDENT_REC_3"/>
    <property type="match status" value="1"/>
</dbReference>
<evidence type="ECO:0000256" key="8">
    <source>
        <dbReference type="PROSITE-ProRule" id="PRU01360"/>
    </source>
</evidence>
<name>A0A240EAG4_9GAMM</name>
<keyword evidence="3 8" id="KW-1134">Transmembrane beta strand</keyword>
<dbReference type="Gene3D" id="2.170.130.10">
    <property type="entry name" value="TonB-dependent receptor, plug domain"/>
    <property type="match status" value="1"/>
</dbReference>
<keyword evidence="2 8" id="KW-0813">Transport</keyword>
<sequence length="838" mass="90785">MLKKFIKKPVLTSSVFVLSALSSAITLANDTQTTVASDEDAITLSTVVVTGSRRAVNSHLDSPAPVDVISQEELLQTGAADLARALVSLSASASLPTTPGGGFASATPPSFALRGLAADQTLILVNGKRRHNSAYFTRQGYAGGRGAAVVDISLIPVSAIQRVEILRDGAAAQYGSDAIAGVVNIILKSEDQGGGISYSYGEYRRGDGEQNAINGWKGFALPNDGFLTVAFNAGDRGYADNTNIDNRNFYAGYSNPYATPQYNNDTTPYRDWSFGAPKIKDQYNVSVNAELPVSDTDALYGFATYGHRVTFGRNFYELPNNSALLNRSQYYLERYPDGRIPISEVTVDDFDLTAGYKSGTQKEGKFDVFANFGRNNHSTRNLNGINPSYGSEGPSEYFTGENIFSQYNAGADYSRDFAVGNLASPLTVSAGVAYRWEEYQQIAGDPVAYTRGPYYNPSQVSGVGVPGIYAGITDQDEHSIERNVIGAYLDFEANITEKLNAGLALRAEDYSDFGSTYNGKLSLKYDILPQLTIRSTASTGYRAPSLVQLGYTAFSVQTTTFADGSIGDVQQRTVLPGSEAALLLGGVDLKPEEATNYSLGFVWKPTQNTSATVDIYQIDIDNRVLLSDNLIGDVVTNAFAGTPYSNITNVAFFNNLLDTRTRGIEFTAKHRVDLQDYGQLNLSASYGKNKNEITAARDAVTAAGDIIPSTSIATRSTRGLIEEGSPKDKIILNANWHINDWTLNLAGRRYGEFTSRNATNPAQDQTYGAQWIADIDVGYNAQRLIKGLKFNLGVVNVLDSYPDENLPSTFNGGKTKYSFNSPEGANGSYYYGRISYDF</sequence>
<evidence type="ECO:0000256" key="9">
    <source>
        <dbReference type="RuleBase" id="RU003357"/>
    </source>
</evidence>
<keyword evidence="4 8" id="KW-0812">Transmembrane</keyword>
<evidence type="ECO:0000313" key="13">
    <source>
        <dbReference type="EMBL" id="SNX45707.1"/>
    </source>
</evidence>
<dbReference type="InterPro" id="IPR000531">
    <property type="entry name" value="Beta-barrel_TonB"/>
</dbReference>
<proteinExistence type="inferred from homology"/>
<comment type="similarity">
    <text evidence="8 9">Belongs to the TonB-dependent receptor family.</text>
</comment>
<dbReference type="RefSeq" id="WP_097079465.1">
    <property type="nucleotide sequence ID" value="NZ_BAABHT010000005.1"/>
</dbReference>
<dbReference type="SUPFAM" id="SSF56935">
    <property type="entry name" value="Porins"/>
    <property type="match status" value="1"/>
</dbReference>
<reference evidence="14" key="1">
    <citation type="submission" date="2016-09" db="EMBL/GenBank/DDBJ databases">
        <authorList>
            <person name="Varghese N."/>
            <person name="Submissions S."/>
        </authorList>
    </citation>
    <scope>NUCLEOTIDE SEQUENCE [LARGE SCALE GENOMIC DNA]</scope>
    <source>
        <strain evidence="14">ANC 4466</strain>
    </source>
</reference>
<dbReference type="AlphaFoldDB" id="A0A240EAG4"/>